<comment type="caution">
    <text evidence="2">The sequence shown here is derived from an EMBL/GenBank/DDBJ whole genome shotgun (WGS) entry which is preliminary data.</text>
</comment>
<evidence type="ECO:0000313" key="2">
    <source>
        <dbReference type="EMBL" id="OZC34485.1"/>
    </source>
</evidence>
<keyword evidence="2" id="KW-0255">Endonuclease</keyword>
<proteinExistence type="predicted"/>
<sequence>MSTFLLTWKPDEWGYEKLQERLEAHASGEVVQRWSCGRTKKIPLGSRVFLTKQGKGYKGIFGSGHVVEGPFEEPHFNEEKRKAGKRSLYVMVNFDRLYDPLSEIKIDRSELEAFDPKVWDSQGSGKTIPEEAASNLEELWLERTGGVGIPYADELPEDTVVREGAAKKIRVNAYERSPEARDRCIKKWGLNCAVCNFHFELFYGQLGKGYIHVHHLKPLAEIREEYEINPEEDLRPVCPNCHSMLHRNKQVLSIEELQKLVHTYGGRVGS</sequence>
<evidence type="ECO:0000259" key="1">
    <source>
        <dbReference type="Pfam" id="PF01844"/>
    </source>
</evidence>
<keyword evidence="3" id="KW-1185">Reference proteome</keyword>
<dbReference type="CDD" id="cd00085">
    <property type="entry name" value="HNHc"/>
    <property type="match status" value="1"/>
</dbReference>
<dbReference type="GO" id="GO:0004519">
    <property type="term" value="F:endonuclease activity"/>
    <property type="evidence" value="ECO:0007669"/>
    <property type="project" value="UniProtKB-KW"/>
</dbReference>
<gene>
    <name evidence="2" type="ORF">B9Q17_01835</name>
</gene>
<dbReference type="Pfam" id="PF01844">
    <property type="entry name" value="HNH"/>
    <property type="match status" value="1"/>
</dbReference>
<organism evidence="2 3">
    <name type="scientific">Marinobacter vinifirmus</name>
    <dbReference type="NCBI Taxonomy" id="355591"/>
    <lineage>
        <taxon>Bacteria</taxon>
        <taxon>Pseudomonadati</taxon>
        <taxon>Pseudomonadota</taxon>
        <taxon>Gammaproteobacteria</taxon>
        <taxon>Pseudomonadales</taxon>
        <taxon>Marinobacteraceae</taxon>
        <taxon>Marinobacter</taxon>
    </lineage>
</organism>
<reference evidence="2 3" key="1">
    <citation type="submission" date="2017-06" db="EMBL/GenBank/DDBJ databases">
        <title>Draft genome sequence of the halophilic bacterium Marinobacter vinifirmus FB1.</title>
        <authorList>
            <person name="Stepanov V.G."/>
            <person name="Roberts D.J."/>
            <person name="Fox G.E."/>
        </authorList>
    </citation>
    <scope>NUCLEOTIDE SEQUENCE [LARGE SCALE GENOMIC DNA]</scope>
    <source>
        <strain evidence="2 3">FB1</strain>
    </source>
</reference>
<dbReference type="InterPro" id="IPR003615">
    <property type="entry name" value="HNH_nuc"/>
</dbReference>
<dbReference type="InterPro" id="IPR015947">
    <property type="entry name" value="PUA-like_sf"/>
</dbReference>
<accession>A0A7Z1DR42</accession>
<feature type="domain" description="HNH" evidence="1">
    <location>
        <begin position="192"/>
        <end position="247"/>
    </location>
</feature>
<dbReference type="GO" id="GO:0003676">
    <property type="term" value="F:nucleic acid binding"/>
    <property type="evidence" value="ECO:0007669"/>
    <property type="project" value="InterPro"/>
</dbReference>
<keyword evidence="2" id="KW-0540">Nuclease</keyword>
<evidence type="ECO:0000313" key="3">
    <source>
        <dbReference type="Proteomes" id="UP000216984"/>
    </source>
</evidence>
<dbReference type="EMBL" id="NEFY01000047">
    <property type="protein sequence ID" value="OZC34485.1"/>
    <property type="molecule type" value="Genomic_DNA"/>
</dbReference>
<dbReference type="GO" id="GO:0008270">
    <property type="term" value="F:zinc ion binding"/>
    <property type="evidence" value="ECO:0007669"/>
    <property type="project" value="InterPro"/>
</dbReference>
<name>A0A7Z1DR42_9GAMM</name>
<dbReference type="RefSeq" id="WP_094626211.1">
    <property type="nucleotide sequence ID" value="NZ_NEFY01000047.1"/>
</dbReference>
<dbReference type="AlphaFoldDB" id="A0A7Z1DR42"/>
<dbReference type="SUPFAM" id="SSF88697">
    <property type="entry name" value="PUA domain-like"/>
    <property type="match status" value="1"/>
</dbReference>
<protein>
    <submittedName>
        <fullName evidence="2">HNH endonuclease</fullName>
    </submittedName>
</protein>
<dbReference type="InterPro" id="IPR002711">
    <property type="entry name" value="HNH"/>
</dbReference>
<keyword evidence="2" id="KW-0378">Hydrolase</keyword>
<dbReference type="Proteomes" id="UP000216984">
    <property type="component" value="Unassembled WGS sequence"/>
</dbReference>